<comment type="caution">
    <text evidence="12">The sequence shown here is derived from an EMBL/GenBank/DDBJ whole genome shotgun (WGS) entry which is preliminary data.</text>
</comment>
<evidence type="ECO:0000256" key="11">
    <source>
        <dbReference type="SAM" id="Phobius"/>
    </source>
</evidence>
<dbReference type="PIRSF" id="PIRSF028865">
    <property type="entry name" value="Membrin-2"/>
    <property type="match status" value="1"/>
</dbReference>
<comment type="function">
    <text evidence="7 10">Involved in transport of proteins from the cis/medial-Golgi to the trans-Golgi network.</text>
</comment>
<evidence type="ECO:0000313" key="13">
    <source>
        <dbReference type="Proteomes" id="UP000230066"/>
    </source>
</evidence>
<evidence type="ECO:0000256" key="3">
    <source>
        <dbReference type="ARBA" id="ARBA00022927"/>
    </source>
</evidence>
<dbReference type="AlphaFoldDB" id="A0A4E0RYH3"/>
<evidence type="ECO:0000256" key="10">
    <source>
        <dbReference type="PIRNR" id="PIRNR028865"/>
    </source>
</evidence>
<dbReference type="EMBL" id="JXXN02003474">
    <property type="protein sequence ID" value="THD21510.1"/>
    <property type="molecule type" value="Genomic_DNA"/>
</dbReference>
<dbReference type="GO" id="GO:0031201">
    <property type="term" value="C:SNARE complex"/>
    <property type="evidence" value="ECO:0007669"/>
    <property type="project" value="TreeGrafter"/>
</dbReference>
<keyword evidence="4 11" id="KW-1133">Transmembrane helix</keyword>
<keyword evidence="13" id="KW-1185">Reference proteome</keyword>
<keyword evidence="2 11" id="KW-0812">Transmembrane</keyword>
<evidence type="ECO:0000256" key="2">
    <source>
        <dbReference type="ARBA" id="ARBA00022692"/>
    </source>
</evidence>
<name>A0A4E0RYH3_FASHE</name>
<dbReference type="GO" id="GO:0006906">
    <property type="term" value="P:vesicle fusion"/>
    <property type="evidence" value="ECO:0007669"/>
    <property type="project" value="TreeGrafter"/>
</dbReference>
<evidence type="ECO:0000256" key="8">
    <source>
        <dbReference type="ARBA" id="ARBA00037862"/>
    </source>
</evidence>
<dbReference type="Pfam" id="PF12352">
    <property type="entry name" value="V-SNARE_C"/>
    <property type="match status" value="1"/>
</dbReference>
<protein>
    <submittedName>
        <fullName evidence="12">Golgi SNAP receptor complex</fullName>
    </submittedName>
</protein>
<accession>A0A4E0RYH3</accession>
<dbReference type="PANTHER" id="PTHR21230:SF1">
    <property type="entry name" value="GOLGI SNAP RECEPTOR COMPLEX MEMBER 2"/>
    <property type="match status" value="1"/>
</dbReference>
<dbReference type="GO" id="GO:0005794">
    <property type="term" value="C:Golgi apparatus"/>
    <property type="evidence" value="ECO:0007669"/>
    <property type="project" value="UniProtKB-SubCell"/>
</dbReference>
<keyword evidence="12" id="KW-0675">Receptor</keyword>
<dbReference type="GO" id="GO:0005789">
    <property type="term" value="C:endoplasmic reticulum membrane"/>
    <property type="evidence" value="ECO:0007669"/>
    <property type="project" value="TreeGrafter"/>
</dbReference>
<proteinExistence type="inferred from homology"/>
<comment type="similarity">
    <text evidence="9 10">Belongs to the GOSR2 family.</text>
</comment>
<dbReference type="PANTHER" id="PTHR21230">
    <property type="entry name" value="VESICLE TRANSPORT V-SNARE PROTEIN VTI1-RELATED"/>
    <property type="match status" value="1"/>
</dbReference>
<evidence type="ECO:0000256" key="1">
    <source>
        <dbReference type="ARBA" id="ARBA00022448"/>
    </source>
</evidence>
<reference evidence="12" key="1">
    <citation type="submission" date="2019-03" db="EMBL/GenBank/DDBJ databases">
        <title>Improved annotation for the trematode Fasciola hepatica.</title>
        <authorList>
            <person name="Choi Y.-J."/>
            <person name="Martin J."/>
            <person name="Mitreva M."/>
        </authorList>
    </citation>
    <scope>NUCLEOTIDE SEQUENCE [LARGE SCALE GENOMIC DNA]</scope>
</reference>
<evidence type="ECO:0000256" key="6">
    <source>
        <dbReference type="ARBA" id="ARBA00023136"/>
    </source>
</evidence>
<keyword evidence="1 10" id="KW-0813">Transport</keyword>
<dbReference type="InterPro" id="IPR027027">
    <property type="entry name" value="GOSR2/Membrin/Bos1"/>
</dbReference>
<evidence type="ECO:0000256" key="7">
    <source>
        <dbReference type="ARBA" id="ARBA00037078"/>
    </source>
</evidence>
<comment type="subcellular location">
    <subcellularLocation>
        <location evidence="8">Golgi apparatus</location>
        <location evidence="8">cis-Golgi network membrane</location>
        <topology evidence="8">Single-pass type IV membrane protein</topology>
    </subcellularLocation>
</comment>
<gene>
    <name evidence="12" type="ORF">D915_007576</name>
</gene>
<keyword evidence="5" id="KW-0333">Golgi apparatus</keyword>
<keyword evidence="3 10" id="KW-0653">Protein transport</keyword>
<evidence type="ECO:0000313" key="12">
    <source>
        <dbReference type="EMBL" id="THD21510.1"/>
    </source>
</evidence>
<dbReference type="GO" id="GO:0031902">
    <property type="term" value="C:late endosome membrane"/>
    <property type="evidence" value="ECO:0007669"/>
    <property type="project" value="TreeGrafter"/>
</dbReference>
<sequence length="235" mass="26751">MNYDELAIQTKALLHAIPGELANLERRTVGISSLNQSTEIVELAKAIEANISQVSSISSNCDRLNNLLSSLEPISRRSQMRLSLDQMRHECKHYQSSLGVAQRRHAEKERELKEREDLLACDFTTNAALRNKANPGSSTVIKLDSELEHHSRLSTVGRRIDEMLASGSASLTALRDQGMTMKTAHRRVMDLMNTLGLSNTVMRLIERRTHQDKVIFWLLVIVSIILMWSVWRYFH</sequence>
<evidence type="ECO:0000256" key="9">
    <source>
        <dbReference type="ARBA" id="ARBA00038172"/>
    </source>
</evidence>
<evidence type="ECO:0000256" key="5">
    <source>
        <dbReference type="ARBA" id="ARBA00023034"/>
    </source>
</evidence>
<evidence type="ECO:0000256" key="4">
    <source>
        <dbReference type="ARBA" id="ARBA00022989"/>
    </source>
</evidence>
<dbReference type="GO" id="GO:0012507">
    <property type="term" value="C:ER to Golgi transport vesicle membrane"/>
    <property type="evidence" value="ECO:0007669"/>
    <property type="project" value="TreeGrafter"/>
</dbReference>
<dbReference type="CDD" id="cd15863">
    <property type="entry name" value="SNARE_GS27"/>
    <property type="match status" value="1"/>
</dbReference>
<feature type="transmembrane region" description="Helical" evidence="11">
    <location>
        <begin position="214"/>
        <end position="234"/>
    </location>
</feature>
<dbReference type="GO" id="GO:0015031">
    <property type="term" value="P:protein transport"/>
    <property type="evidence" value="ECO:0007669"/>
    <property type="project" value="UniProtKB-KW"/>
</dbReference>
<keyword evidence="6 10" id="KW-0472">Membrane</keyword>
<dbReference type="GO" id="GO:0005484">
    <property type="term" value="F:SNAP receptor activity"/>
    <property type="evidence" value="ECO:0007669"/>
    <property type="project" value="InterPro"/>
</dbReference>
<dbReference type="GO" id="GO:0000149">
    <property type="term" value="F:SNARE binding"/>
    <property type="evidence" value="ECO:0007669"/>
    <property type="project" value="TreeGrafter"/>
</dbReference>
<organism evidence="12 13">
    <name type="scientific">Fasciola hepatica</name>
    <name type="common">Liver fluke</name>
    <dbReference type="NCBI Taxonomy" id="6192"/>
    <lineage>
        <taxon>Eukaryota</taxon>
        <taxon>Metazoa</taxon>
        <taxon>Spiralia</taxon>
        <taxon>Lophotrochozoa</taxon>
        <taxon>Platyhelminthes</taxon>
        <taxon>Trematoda</taxon>
        <taxon>Digenea</taxon>
        <taxon>Plagiorchiida</taxon>
        <taxon>Echinostomata</taxon>
        <taxon>Echinostomatoidea</taxon>
        <taxon>Fasciolidae</taxon>
        <taxon>Fasciola</taxon>
    </lineage>
</organism>
<dbReference type="Proteomes" id="UP000230066">
    <property type="component" value="Unassembled WGS sequence"/>
</dbReference>